<sequence>MNKGPRNFTKTPLAIGVAAFMGLTAASSQAANWRFGDVDVSFDSSFSLGTSYRIEDRDFDLIGQANNPVFNWTGYNPAAGQVVYPSADIWSTVDGAYSTNGDNGNLNYDPGEAFSTQFKGTHDLDIRYDNMGLFVRGMYFYDFELMDGDRPWRNPVSQQAGLDSRVDPCEDDEAKEELCADVRLLDAFFYADFEIGKVPVSIRLGDQVVSWGESTFIQHGINTINPVDVSRAVAPGSELKEVFIPVGMLYAQLGLTANLGLSMYYQYEWEKSRLPQNGSYFSTNDFAGEGGQASNVQLGFSGNPDIDLDFLLANLNSIGDQFAATQNPALAQAYLAFPTKVAVRGYSDAADVEASDSGQYGIKLSYYAEELNATEFGLYHINYHSQRPVISGLTSDFRQGSLVSDLQYMAQNTITKDNITNLKAFTKAQFYFPEDIKLYGFSFNTYVGNTALAGEIAYREDEPLQIDDVELLYAGMPQQLANAGLRPDLANISQLNDFLGYVPGPGETAQGFIRTDTTQMQLTATHLFGPTLGTDNLTVLGEVGYVNISDFPDPDFLRLNGPGTSRSGASEFEGKEGLHIGLSNGPETNPFPTEDAWGYRLLAKADFNNVYAGVNMSVRATFAHDVDGITPDPMFLFVEDRKSSSLSVNFDYLSRWSASLSVNNYWGGVGTTNSLADRDFISLNVKYSI</sequence>
<gene>
    <name evidence="2" type="ORF">HMF8227_01417</name>
</gene>
<dbReference type="OrthoDB" id="7000272at2"/>
<feature type="signal peptide" evidence="1">
    <location>
        <begin position="1"/>
        <end position="30"/>
    </location>
</feature>
<dbReference type="RefSeq" id="WP_109339508.1">
    <property type="nucleotide sequence ID" value="NZ_CP029347.1"/>
</dbReference>
<proteinExistence type="predicted"/>
<accession>A0A2S2E302</accession>
<evidence type="ECO:0000256" key="1">
    <source>
        <dbReference type="SAM" id="SignalP"/>
    </source>
</evidence>
<dbReference type="KEGG" id="salh:HMF8227_01417"/>
<dbReference type="Pfam" id="PF06980">
    <property type="entry name" value="DUF1302"/>
    <property type="match status" value="1"/>
</dbReference>
<dbReference type="EMBL" id="CP029347">
    <property type="protein sequence ID" value="AWL11892.1"/>
    <property type="molecule type" value="Genomic_DNA"/>
</dbReference>
<name>A0A2S2E302_9ALTE</name>
<feature type="chain" id="PRO_5015435198" description="DUF1302 domain-containing protein" evidence="1">
    <location>
        <begin position="31"/>
        <end position="689"/>
    </location>
</feature>
<evidence type="ECO:0000313" key="3">
    <source>
        <dbReference type="Proteomes" id="UP000245728"/>
    </source>
</evidence>
<protein>
    <recommendedName>
        <fullName evidence="4">DUF1302 domain-containing protein</fullName>
    </recommendedName>
</protein>
<dbReference type="InterPro" id="IPR010727">
    <property type="entry name" value="DUF1302"/>
</dbReference>
<reference evidence="2 3" key="1">
    <citation type="submission" date="2018-05" db="EMBL/GenBank/DDBJ databases">
        <title>Salinimonas sp. HMF8227 Genome sequencing and assembly.</title>
        <authorList>
            <person name="Kang H."/>
            <person name="Kang J."/>
            <person name="Cha I."/>
            <person name="Kim H."/>
            <person name="Joh K."/>
        </authorList>
    </citation>
    <scope>NUCLEOTIDE SEQUENCE [LARGE SCALE GENOMIC DNA]</scope>
    <source>
        <strain evidence="2 3">HMF8227</strain>
    </source>
</reference>
<evidence type="ECO:0008006" key="4">
    <source>
        <dbReference type="Google" id="ProtNLM"/>
    </source>
</evidence>
<keyword evidence="1" id="KW-0732">Signal</keyword>
<organism evidence="2 3">
    <name type="scientific">Saliniradius amylolyticus</name>
    <dbReference type="NCBI Taxonomy" id="2183582"/>
    <lineage>
        <taxon>Bacteria</taxon>
        <taxon>Pseudomonadati</taxon>
        <taxon>Pseudomonadota</taxon>
        <taxon>Gammaproteobacteria</taxon>
        <taxon>Alteromonadales</taxon>
        <taxon>Alteromonadaceae</taxon>
        <taxon>Saliniradius</taxon>
    </lineage>
</organism>
<evidence type="ECO:0000313" key="2">
    <source>
        <dbReference type="EMBL" id="AWL11892.1"/>
    </source>
</evidence>
<keyword evidence="3" id="KW-1185">Reference proteome</keyword>
<dbReference type="AlphaFoldDB" id="A0A2S2E302"/>
<dbReference type="Proteomes" id="UP000245728">
    <property type="component" value="Chromosome"/>
</dbReference>